<evidence type="ECO:0000256" key="1">
    <source>
        <dbReference type="ARBA" id="ARBA00022448"/>
    </source>
</evidence>
<evidence type="ECO:0000256" key="3">
    <source>
        <dbReference type="ARBA" id="ARBA00022840"/>
    </source>
</evidence>
<keyword evidence="1" id="KW-0813">Transport</keyword>
<organism evidence="5 6">
    <name type="scientific">Nocardiopsis composta</name>
    <dbReference type="NCBI Taxonomy" id="157465"/>
    <lineage>
        <taxon>Bacteria</taxon>
        <taxon>Bacillati</taxon>
        <taxon>Actinomycetota</taxon>
        <taxon>Actinomycetes</taxon>
        <taxon>Streptosporangiales</taxon>
        <taxon>Nocardiopsidaceae</taxon>
        <taxon>Nocardiopsis</taxon>
    </lineage>
</organism>
<dbReference type="PANTHER" id="PTHR45772:SF1">
    <property type="entry name" value="ABC TRANSPORTER ATP-BINDING PROTEIN"/>
    <property type="match status" value="1"/>
</dbReference>
<dbReference type="InterPro" id="IPR003593">
    <property type="entry name" value="AAA+_ATPase"/>
</dbReference>
<evidence type="ECO:0000256" key="2">
    <source>
        <dbReference type="ARBA" id="ARBA00022741"/>
    </source>
</evidence>
<dbReference type="PANTHER" id="PTHR45772">
    <property type="entry name" value="CONSERVED COMPONENT OF ABC TRANSPORTER FOR NATURAL AMINO ACIDS-RELATED"/>
    <property type="match status" value="1"/>
</dbReference>
<gene>
    <name evidence="5" type="ORF">HDA36_005160</name>
</gene>
<dbReference type="CDD" id="cd03219">
    <property type="entry name" value="ABC_Mj1267_LivG_branched"/>
    <property type="match status" value="1"/>
</dbReference>
<dbReference type="AlphaFoldDB" id="A0A7W8QRG6"/>
<accession>A0A7W8QRG6</accession>
<dbReference type="GO" id="GO:0016887">
    <property type="term" value="F:ATP hydrolysis activity"/>
    <property type="evidence" value="ECO:0007669"/>
    <property type="project" value="InterPro"/>
</dbReference>
<sequence length="270" mass="28275">MRTADTPAPARRAPDGPAAEGLRIEGVTVAFGGVRALSGVTFSARPGGVTGVIGPDGAGKATLFDVVTGLRRPAAGRVLLDGRDLASANAVARARLGVRRTFRRPQVFGRLTVLDNVLTALERRGGGGGLPADLAGRPARRYRERVRRERAMEVLDWCGIAGLRDAWAGSLPIGGRRMVELARAIADDPPLLLLDEPASGLDAGQTARLAEVLRTVRQAAGGTVLLVEHDVSFAMAACRHLAVLDLGRVIAEGPPEEVRLDPAVRAACLG</sequence>
<proteinExistence type="predicted"/>
<keyword evidence="6" id="KW-1185">Reference proteome</keyword>
<dbReference type="SUPFAM" id="SSF52540">
    <property type="entry name" value="P-loop containing nucleoside triphosphate hydrolases"/>
    <property type="match status" value="1"/>
</dbReference>
<dbReference type="PROSITE" id="PS50893">
    <property type="entry name" value="ABC_TRANSPORTER_2"/>
    <property type="match status" value="1"/>
</dbReference>
<evidence type="ECO:0000313" key="6">
    <source>
        <dbReference type="Proteomes" id="UP000572635"/>
    </source>
</evidence>
<dbReference type="InterPro" id="IPR032823">
    <property type="entry name" value="BCA_ABC_TP_C"/>
</dbReference>
<evidence type="ECO:0000259" key="4">
    <source>
        <dbReference type="PROSITE" id="PS50893"/>
    </source>
</evidence>
<comment type="caution">
    <text evidence="5">The sequence shown here is derived from an EMBL/GenBank/DDBJ whole genome shotgun (WGS) entry which is preliminary data.</text>
</comment>
<reference evidence="5 6" key="1">
    <citation type="submission" date="2020-08" db="EMBL/GenBank/DDBJ databases">
        <title>Sequencing the genomes of 1000 actinobacteria strains.</title>
        <authorList>
            <person name="Klenk H.-P."/>
        </authorList>
    </citation>
    <scope>NUCLEOTIDE SEQUENCE [LARGE SCALE GENOMIC DNA]</scope>
    <source>
        <strain evidence="5 6">DSM 44551</strain>
    </source>
</reference>
<dbReference type="InterPro" id="IPR003439">
    <property type="entry name" value="ABC_transporter-like_ATP-bd"/>
</dbReference>
<name>A0A7W8QRG6_9ACTN</name>
<keyword evidence="3 5" id="KW-0067">ATP-binding</keyword>
<dbReference type="GO" id="GO:0005524">
    <property type="term" value="F:ATP binding"/>
    <property type="evidence" value="ECO:0007669"/>
    <property type="project" value="UniProtKB-KW"/>
</dbReference>
<dbReference type="RefSeq" id="WP_184396463.1">
    <property type="nucleotide sequence ID" value="NZ_BAAAJD010000008.1"/>
</dbReference>
<dbReference type="Proteomes" id="UP000572635">
    <property type="component" value="Unassembled WGS sequence"/>
</dbReference>
<dbReference type="SMART" id="SM00382">
    <property type="entry name" value="AAA"/>
    <property type="match status" value="1"/>
</dbReference>
<evidence type="ECO:0000313" key="5">
    <source>
        <dbReference type="EMBL" id="MBB5435076.1"/>
    </source>
</evidence>
<dbReference type="InterPro" id="IPR051120">
    <property type="entry name" value="ABC_AA/LPS_Transport"/>
</dbReference>
<dbReference type="Gene3D" id="3.40.50.300">
    <property type="entry name" value="P-loop containing nucleotide triphosphate hydrolases"/>
    <property type="match status" value="1"/>
</dbReference>
<feature type="domain" description="ABC transporter" evidence="4">
    <location>
        <begin position="22"/>
        <end position="269"/>
    </location>
</feature>
<dbReference type="EMBL" id="JACHDB010000001">
    <property type="protein sequence ID" value="MBB5435076.1"/>
    <property type="molecule type" value="Genomic_DNA"/>
</dbReference>
<dbReference type="GO" id="GO:0005886">
    <property type="term" value="C:plasma membrane"/>
    <property type="evidence" value="ECO:0007669"/>
    <property type="project" value="TreeGrafter"/>
</dbReference>
<dbReference type="InterPro" id="IPR027417">
    <property type="entry name" value="P-loop_NTPase"/>
</dbReference>
<keyword evidence="2" id="KW-0547">Nucleotide-binding</keyword>
<dbReference type="Pfam" id="PF12399">
    <property type="entry name" value="BCA_ABC_TP_C"/>
    <property type="match status" value="1"/>
</dbReference>
<protein>
    <submittedName>
        <fullName evidence="5">Branched-chain amino acid transport system ATP-binding protein</fullName>
    </submittedName>
</protein>
<dbReference type="Pfam" id="PF00005">
    <property type="entry name" value="ABC_tran"/>
    <property type="match status" value="1"/>
</dbReference>